<gene>
    <name evidence="2" type="ORF">OSTLU_24196</name>
</gene>
<dbReference type="HOGENOM" id="CLU_429228_0_0_1"/>
<dbReference type="Gene3D" id="2.130.10.10">
    <property type="entry name" value="YVTN repeat-like/Quinoprotein amine dehydrogenase"/>
    <property type="match status" value="2"/>
</dbReference>
<dbReference type="GeneID" id="5000829"/>
<keyword evidence="3" id="KW-1185">Reference proteome</keyword>
<dbReference type="InterPro" id="IPR015943">
    <property type="entry name" value="WD40/YVTN_repeat-like_dom_sf"/>
</dbReference>
<dbReference type="AlphaFoldDB" id="A4RU26"/>
<dbReference type="InterPro" id="IPR036322">
    <property type="entry name" value="WD40_repeat_dom_sf"/>
</dbReference>
<dbReference type="OMA" id="GEHAAPW"/>
<dbReference type="EMBL" id="CP000583">
    <property type="protein sequence ID" value="ABO94890.1"/>
    <property type="molecule type" value="Genomic_DNA"/>
</dbReference>
<evidence type="ECO:0000256" key="1">
    <source>
        <dbReference type="SAM" id="MobiDB-lite"/>
    </source>
</evidence>
<dbReference type="InterPro" id="IPR001680">
    <property type="entry name" value="WD40_rpt"/>
</dbReference>
<proteinExistence type="predicted"/>
<evidence type="ECO:0000313" key="2">
    <source>
        <dbReference type="EMBL" id="ABO94890.1"/>
    </source>
</evidence>
<dbReference type="Pfam" id="PF00400">
    <property type="entry name" value="WD40"/>
    <property type="match status" value="1"/>
</dbReference>
<evidence type="ECO:0000313" key="3">
    <source>
        <dbReference type="Proteomes" id="UP000001568"/>
    </source>
</evidence>
<feature type="region of interest" description="Disordered" evidence="1">
    <location>
        <begin position="61"/>
        <end position="88"/>
    </location>
</feature>
<protein>
    <submittedName>
        <fullName evidence="2">Uncharacterized protein</fullName>
    </submittedName>
</protein>
<accession>A4RU26</accession>
<sequence>MARGASATRRRSARSSAKGTKAMGDSEDGRGGGCETGAGEATETFNFTPINAMRSLENVELSAEREGGMGKRARRASTPAAKKAKDGENFDTADVEATTTTTTTTDSFTFAMQGDRSESKTFWATQSEQKRLAPLAHTNGLPPTPAVYNAVPWPSSIPLREKSPLRGVPAMYSNACVTPDGREFQGRVQGATVSARMSPLVMEPLATTPKELAAQLVEVKREIAKRQSEAVDVTRALRQLQSEEADLYARAAAIQRQLLECTSDEQPYDLNVTVPSKGVAKLITLENEIHSNEETQRRVVREEGSPLNDQQPSTSEIAVNAMQPFQKLDVRKSLISLDFIDGPGGLSLLTASADDCLRLWAPDSRKPAALMRAPRGMSATTVMNERIVCVGTDMGQIVQMDLATGQIFGALTQGEHAAPWSVKTLTKVGRDAEQLVAAAGSGGDIKVWDARIAMNGGAPMVMYSHGASEIRGLSFSSDGRTVVAAASNDLRVFDLRMNGRSTRMNVASDSQPSWTSVLHDASTSEIITTSSVGDVYAWSTAAPYPLSRTVAKACAPNSGAAIATAGALLCASGADASDVDFVRHSSGEIVARWSPESTERACVTCVAVSDVGARAQPYAAGSFAAGTASGTVVVFASS</sequence>
<dbReference type="OrthoDB" id="10250769at2759"/>
<dbReference type="SUPFAM" id="SSF50978">
    <property type="entry name" value="WD40 repeat-like"/>
    <property type="match status" value="1"/>
</dbReference>
<dbReference type="KEGG" id="olu:OSTLU_24196"/>
<dbReference type="SMART" id="SM00320">
    <property type="entry name" value="WD40"/>
    <property type="match status" value="4"/>
</dbReference>
<reference evidence="2 3" key="1">
    <citation type="journal article" date="2007" name="Proc. Natl. Acad. Sci. U.S.A.">
        <title>The tiny eukaryote Ostreococcus provides genomic insights into the paradox of plankton speciation.</title>
        <authorList>
            <person name="Palenik B."/>
            <person name="Grimwood J."/>
            <person name="Aerts A."/>
            <person name="Rouze P."/>
            <person name="Salamov A."/>
            <person name="Putnam N."/>
            <person name="Dupont C."/>
            <person name="Jorgensen R."/>
            <person name="Derelle E."/>
            <person name="Rombauts S."/>
            <person name="Zhou K."/>
            <person name="Otillar R."/>
            <person name="Merchant S.S."/>
            <person name="Podell S."/>
            <person name="Gaasterland T."/>
            <person name="Napoli C."/>
            <person name="Gendler K."/>
            <person name="Manuell A."/>
            <person name="Tai V."/>
            <person name="Vallon O."/>
            <person name="Piganeau G."/>
            <person name="Jancek S."/>
            <person name="Heijde M."/>
            <person name="Jabbari K."/>
            <person name="Bowler C."/>
            <person name="Lohr M."/>
            <person name="Robbens S."/>
            <person name="Werner G."/>
            <person name="Dubchak I."/>
            <person name="Pazour G.J."/>
            <person name="Ren Q."/>
            <person name="Paulsen I."/>
            <person name="Delwiche C."/>
            <person name="Schmutz J."/>
            <person name="Rokhsar D."/>
            <person name="Van de Peer Y."/>
            <person name="Moreau H."/>
            <person name="Grigoriev I.V."/>
        </authorList>
    </citation>
    <scope>NUCLEOTIDE SEQUENCE [LARGE SCALE GENOMIC DNA]</scope>
    <source>
        <strain evidence="2 3">CCE9901</strain>
    </source>
</reference>
<feature type="region of interest" description="Disordered" evidence="1">
    <location>
        <begin position="1"/>
        <end position="49"/>
    </location>
</feature>
<dbReference type="Proteomes" id="UP000001568">
    <property type="component" value="Chromosome 3"/>
</dbReference>
<dbReference type="RefSeq" id="XP_001416597.1">
    <property type="nucleotide sequence ID" value="XM_001416560.1"/>
</dbReference>
<name>A4RU26_OSTLU</name>
<dbReference type="Gramene" id="ABO94890">
    <property type="protein sequence ID" value="ABO94890"/>
    <property type="gene ID" value="OSTLU_24196"/>
</dbReference>
<dbReference type="STRING" id="436017.A4RU26"/>
<organism evidence="2 3">
    <name type="scientific">Ostreococcus lucimarinus (strain CCE9901)</name>
    <dbReference type="NCBI Taxonomy" id="436017"/>
    <lineage>
        <taxon>Eukaryota</taxon>
        <taxon>Viridiplantae</taxon>
        <taxon>Chlorophyta</taxon>
        <taxon>Mamiellophyceae</taxon>
        <taxon>Mamiellales</taxon>
        <taxon>Bathycoccaceae</taxon>
        <taxon>Ostreococcus</taxon>
    </lineage>
</organism>